<dbReference type="EMBL" id="FNAX01000012">
    <property type="protein sequence ID" value="SDF94779.1"/>
    <property type="molecule type" value="Genomic_DNA"/>
</dbReference>
<keyword evidence="1" id="KW-0575">Peroxidase</keyword>
<dbReference type="PANTHER" id="PTHR43433">
    <property type="entry name" value="HYDROLASE, ALPHA/BETA FOLD FAMILY PROTEIN"/>
    <property type="match status" value="1"/>
</dbReference>
<evidence type="ECO:0000256" key="1">
    <source>
        <dbReference type="ARBA" id="ARBA00022559"/>
    </source>
</evidence>
<dbReference type="GO" id="GO:0004601">
    <property type="term" value="F:peroxidase activity"/>
    <property type="evidence" value="ECO:0007669"/>
    <property type="project" value="UniProtKB-KW"/>
</dbReference>
<dbReference type="Proteomes" id="UP000198614">
    <property type="component" value="Unassembled WGS sequence"/>
</dbReference>
<sequence length="281" mass="30703">MSVLRLTGADVRYERHGSGDDVVLSSAAGFDAYPAILARPPYDCTVVTVQARGFGRSSHLAEPPAAGWLDQWGEDVLAVADHLGIDTFVYTGVSHGAGIGWHLARRHPERLRALISVVGTPHDRTGDTSSSEGRRRIIEGRHDPAVVEEQFRVLGGRTEGERRLALREETVRALVAHQLALSEEEAAVNQGMPFPEATTDEEVAGILETIDVPVLSLAGMRDGVISPASALRAATRVPHCKSVFFEDEGHFIARERPERLAREVRVFLDELADYESKGGQW</sequence>
<dbReference type="PANTHER" id="PTHR43433:SF1">
    <property type="entry name" value="BLL5160 PROTEIN"/>
    <property type="match status" value="1"/>
</dbReference>
<dbReference type="InterPro" id="IPR029058">
    <property type="entry name" value="AB_hydrolase_fold"/>
</dbReference>
<name>A0A1G7QA33_9ACTN</name>
<gene>
    <name evidence="3" type="ORF">SAMN05216260_112167</name>
</gene>
<evidence type="ECO:0000313" key="3">
    <source>
        <dbReference type="EMBL" id="SDF94779.1"/>
    </source>
</evidence>
<dbReference type="InterPro" id="IPR050471">
    <property type="entry name" value="AB_hydrolase"/>
</dbReference>
<dbReference type="Pfam" id="PF00561">
    <property type="entry name" value="Abhydrolase_1"/>
    <property type="match status" value="1"/>
</dbReference>
<feature type="domain" description="AB hydrolase-1" evidence="2">
    <location>
        <begin position="40"/>
        <end position="253"/>
    </location>
</feature>
<dbReference type="SUPFAM" id="SSF53474">
    <property type="entry name" value="alpha/beta-Hydrolases"/>
    <property type="match status" value="1"/>
</dbReference>
<keyword evidence="1" id="KW-0560">Oxidoreductase</keyword>
<evidence type="ECO:0000259" key="2">
    <source>
        <dbReference type="Pfam" id="PF00561"/>
    </source>
</evidence>
<dbReference type="PRINTS" id="PR00412">
    <property type="entry name" value="EPOXHYDRLASE"/>
</dbReference>
<organism evidence="3 4">
    <name type="scientific">Streptomyces griseoaurantiacus</name>
    <dbReference type="NCBI Taxonomy" id="68213"/>
    <lineage>
        <taxon>Bacteria</taxon>
        <taxon>Bacillati</taxon>
        <taxon>Actinomycetota</taxon>
        <taxon>Actinomycetes</taxon>
        <taxon>Kitasatosporales</taxon>
        <taxon>Streptomycetaceae</taxon>
        <taxon>Streptomyces</taxon>
        <taxon>Streptomyces aurantiacus group</taxon>
    </lineage>
</organism>
<accession>A0A1G7QA33</accession>
<protein>
    <submittedName>
        <fullName evidence="3">Pimeloyl-ACP methyl ester carboxylesterase</fullName>
    </submittedName>
</protein>
<dbReference type="Gene3D" id="3.40.50.1820">
    <property type="entry name" value="alpha/beta hydrolase"/>
    <property type="match status" value="1"/>
</dbReference>
<evidence type="ECO:0000313" key="4">
    <source>
        <dbReference type="Proteomes" id="UP000198614"/>
    </source>
</evidence>
<dbReference type="AlphaFoldDB" id="A0A1G7QA33"/>
<reference evidence="3 4" key="1">
    <citation type="submission" date="2016-10" db="EMBL/GenBank/DDBJ databases">
        <authorList>
            <person name="de Groot N.N."/>
        </authorList>
    </citation>
    <scope>NUCLEOTIDE SEQUENCE [LARGE SCALE GENOMIC DNA]</scope>
    <source>
        <strain evidence="3 4">CGMCC 4.1859</strain>
    </source>
</reference>
<dbReference type="InterPro" id="IPR000073">
    <property type="entry name" value="AB_hydrolase_1"/>
</dbReference>
<dbReference type="OrthoDB" id="3210164at2"/>
<proteinExistence type="predicted"/>
<dbReference type="InterPro" id="IPR000639">
    <property type="entry name" value="Epox_hydrolase-like"/>
</dbReference>